<evidence type="ECO:0000256" key="1">
    <source>
        <dbReference type="ARBA" id="ARBA00004651"/>
    </source>
</evidence>
<proteinExistence type="inferred from homology"/>
<evidence type="ECO:0000259" key="8">
    <source>
        <dbReference type="Pfam" id="PF13515"/>
    </source>
</evidence>
<evidence type="ECO:0000256" key="5">
    <source>
        <dbReference type="ARBA" id="ARBA00023136"/>
    </source>
</evidence>
<dbReference type="Pfam" id="PF13515">
    <property type="entry name" value="FUSC_2"/>
    <property type="match status" value="1"/>
</dbReference>
<feature type="transmembrane region" description="Helical" evidence="7">
    <location>
        <begin position="457"/>
        <end position="476"/>
    </location>
</feature>
<feature type="transmembrane region" description="Helical" evidence="7">
    <location>
        <begin position="526"/>
        <end position="546"/>
    </location>
</feature>
<evidence type="ECO:0000313" key="10">
    <source>
        <dbReference type="Proteomes" id="UP000289411"/>
    </source>
</evidence>
<keyword evidence="2" id="KW-1003">Cell membrane</keyword>
<dbReference type="EMBL" id="QYBC01000016">
    <property type="protein sequence ID" value="RYB03024.1"/>
    <property type="molecule type" value="Genomic_DNA"/>
</dbReference>
<feature type="domain" description="Integral membrane bound transporter" evidence="8">
    <location>
        <begin position="418"/>
        <end position="540"/>
    </location>
</feature>
<keyword evidence="4 7" id="KW-1133">Transmembrane helix</keyword>
<keyword evidence="10" id="KW-1185">Reference proteome</keyword>
<reference evidence="9 10" key="2">
    <citation type="submission" date="2019-02" db="EMBL/GenBank/DDBJ databases">
        <title>'Lichenibacterium ramalinii' gen. nov. sp. nov., 'Lichenibacterium minor' gen. nov. sp. nov.</title>
        <authorList>
            <person name="Pankratov T."/>
        </authorList>
    </citation>
    <scope>NUCLEOTIDE SEQUENCE [LARGE SCALE GENOMIC DNA]</scope>
    <source>
        <strain evidence="9 10">RmlP001</strain>
    </source>
</reference>
<name>A0A4Q2RBG0_9HYPH</name>
<reference evidence="9 10" key="1">
    <citation type="submission" date="2018-09" db="EMBL/GenBank/DDBJ databases">
        <authorList>
            <person name="Grouzdev D.S."/>
            <person name="Krutkina M.S."/>
        </authorList>
    </citation>
    <scope>NUCLEOTIDE SEQUENCE [LARGE SCALE GENOMIC DNA]</scope>
    <source>
        <strain evidence="9 10">RmlP001</strain>
    </source>
</reference>
<evidence type="ECO:0000256" key="3">
    <source>
        <dbReference type="ARBA" id="ARBA00022692"/>
    </source>
</evidence>
<comment type="subcellular location">
    <subcellularLocation>
        <location evidence="1">Cell membrane</location>
        <topology evidence="1">Multi-pass membrane protein</topology>
    </subcellularLocation>
</comment>
<evidence type="ECO:0000256" key="7">
    <source>
        <dbReference type="SAM" id="Phobius"/>
    </source>
</evidence>
<gene>
    <name evidence="9" type="ORF">D3272_18290</name>
</gene>
<dbReference type="GO" id="GO:0005886">
    <property type="term" value="C:plasma membrane"/>
    <property type="evidence" value="ECO:0007669"/>
    <property type="project" value="UniProtKB-SubCell"/>
</dbReference>
<keyword evidence="5 7" id="KW-0472">Membrane</keyword>
<dbReference type="PANTHER" id="PTHR30509">
    <property type="entry name" value="P-HYDROXYBENZOIC ACID EFFLUX PUMP SUBUNIT-RELATED"/>
    <property type="match status" value="1"/>
</dbReference>
<organism evidence="9 10">
    <name type="scientific">Lichenibacterium ramalinae</name>
    <dbReference type="NCBI Taxonomy" id="2316527"/>
    <lineage>
        <taxon>Bacteria</taxon>
        <taxon>Pseudomonadati</taxon>
        <taxon>Pseudomonadota</taxon>
        <taxon>Alphaproteobacteria</taxon>
        <taxon>Hyphomicrobiales</taxon>
        <taxon>Lichenihabitantaceae</taxon>
        <taxon>Lichenibacterium</taxon>
    </lineage>
</organism>
<evidence type="ECO:0000256" key="6">
    <source>
        <dbReference type="ARBA" id="ARBA00043993"/>
    </source>
</evidence>
<feature type="transmembrane region" description="Helical" evidence="7">
    <location>
        <begin position="88"/>
        <end position="105"/>
    </location>
</feature>
<feature type="transmembrane region" description="Helical" evidence="7">
    <location>
        <begin position="58"/>
        <end position="76"/>
    </location>
</feature>
<evidence type="ECO:0000256" key="2">
    <source>
        <dbReference type="ARBA" id="ARBA00022475"/>
    </source>
</evidence>
<dbReference type="OrthoDB" id="7491335at2"/>
<dbReference type="AlphaFoldDB" id="A0A4Q2RBG0"/>
<dbReference type="Proteomes" id="UP000289411">
    <property type="component" value="Unassembled WGS sequence"/>
</dbReference>
<protein>
    <submittedName>
        <fullName evidence="9">FUSC family protein</fullName>
    </submittedName>
</protein>
<feature type="transmembrane region" description="Helical" evidence="7">
    <location>
        <begin position="137"/>
        <end position="156"/>
    </location>
</feature>
<accession>A0A4Q2RBG0</accession>
<evidence type="ECO:0000256" key="4">
    <source>
        <dbReference type="ARBA" id="ARBA00022989"/>
    </source>
</evidence>
<feature type="transmembrane region" description="Helical" evidence="7">
    <location>
        <begin position="496"/>
        <end position="514"/>
    </location>
</feature>
<feature type="transmembrane region" description="Helical" evidence="7">
    <location>
        <begin position="162"/>
        <end position="183"/>
    </location>
</feature>
<sequence>MPRTLTRMPPMPRIRRGTLRAPGADLRKLPVGLDLTGISIAEGLRAAVASGAVLVANIWVQSPALLFVAFAANLTCFCDVGGALRDRVPALLTFTLLAAVLWSGLGLLHGFGLPLLLPLSGLVVFCNSMARVWGARAMAVGNVLTVVLALAVDRAIPPAEAGVLFVAFLVGGAWAVLMTVGIWRIHPERAGSRLVAQNWRLLAAFARDLGDLLAPADPAGPGAGKGRSLGRAEFEAHARAHRRALRDALEETRGVLLTVARPQGLAGSVVARNLLAVEDQDRIFGALIALSDTLEHAEDPATTGAARRLLRRLRPLLDLAARPEGRRERGIEPALGRLVAAAAGHPALGDLAAVLADRLRIADRLRAEDAGLALPDPAPPRGAGLDAWTAPLRANLTWSSAILRHAVRAAVLTVAAVAVSLTWWSVYAHWLTITVALTMQPYFAATWQRALERIGGTLLGALLGGLLAFFPQTPLVDSLLMVPLSVIGFSVRQVSYGAYIACLTPLVVILFDVAEPGHAEWLIATMRTLYTVGGGVAAVLACTLLWPSWEPDRTARGLADALRAHAGYAAAVFAARAGSDDPAALEAARRAAGVASNNLEASLSRALQEPGRAHRQTLEATMAADAGLRRLGGALLTLQHDTRAGEGLADGGWEAWSRWVPEALDRLADAAGSRPAGPPPAPPSGTLARVGRVVEVLGDIVSERGPALAASATATAGRGGR</sequence>
<dbReference type="RefSeq" id="WP_129220659.1">
    <property type="nucleotide sequence ID" value="NZ_QYBC01000016.1"/>
</dbReference>
<comment type="caution">
    <text evidence="9">The sequence shown here is derived from an EMBL/GenBank/DDBJ whole genome shotgun (WGS) entry which is preliminary data.</text>
</comment>
<dbReference type="InterPro" id="IPR049453">
    <property type="entry name" value="Memb_transporter_dom"/>
</dbReference>
<evidence type="ECO:0000313" key="9">
    <source>
        <dbReference type="EMBL" id="RYB03024.1"/>
    </source>
</evidence>
<comment type="similarity">
    <text evidence="6">Belongs to the YccS/YhfK family.</text>
</comment>
<dbReference type="PANTHER" id="PTHR30509:SF9">
    <property type="entry name" value="MULTIDRUG RESISTANCE PROTEIN MDTO"/>
    <property type="match status" value="1"/>
</dbReference>
<keyword evidence="3 7" id="KW-0812">Transmembrane</keyword>